<dbReference type="EMBL" id="JH767152">
    <property type="protein sequence ID" value="EQC35290.1"/>
    <property type="molecule type" value="Genomic_DNA"/>
</dbReference>
<sequence>MDTMCCFNGCAISPLPGHTKCSVHKSRGMCSVETCANQVYARGLCVRHGGRHRCFQPGCTTSARVGGYCSRHGGVKIKKQCAVDGCGNKVNRNGRCVRHGGRRQCKVSDCVTHARSGGYCSRHAKALDGGKTKWYTDDLWSLNDTESIDELLYSDYGDMLLLLPSTSDESASTRGDTCRGDDIDASILACLFQDDRHSLVTL</sequence>
<protein>
    <recommendedName>
        <fullName evidence="3">WRKY transcription factor 19</fullName>
    </recommendedName>
</protein>
<dbReference type="STRING" id="1156394.T0QN83"/>
<dbReference type="VEuPathDB" id="FungiDB:SDRG_07515"/>
<accession>T0QN83</accession>
<reference evidence="1 2" key="1">
    <citation type="submission" date="2012-04" db="EMBL/GenBank/DDBJ databases">
        <title>The Genome Sequence of Saprolegnia declina VS20.</title>
        <authorList>
            <consortium name="The Broad Institute Genome Sequencing Platform"/>
            <person name="Russ C."/>
            <person name="Nusbaum C."/>
            <person name="Tyler B."/>
            <person name="van West P."/>
            <person name="Dieguez-Uribeondo J."/>
            <person name="de Bruijn I."/>
            <person name="Tripathy S."/>
            <person name="Jiang R."/>
            <person name="Young S.K."/>
            <person name="Zeng Q."/>
            <person name="Gargeya S."/>
            <person name="Fitzgerald M."/>
            <person name="Haas B."/>
            <person name="Abouelleil A."/>
            <person name="Alvarado L."/>
            <person name="Arachchi H.M."/>
            <person name="Berlin A."/>
            <person name="Chapman S.B."/>
            <person name="Goldberg J."/>
            <person name="Griggs A."/>
            <person name="Gujja S."/>
            <person name="Hansen M."/>
            <person name="Howarth C."/>
            <person name="Imamovic A."/>
            <person name="Larimer J."/>
            <person name="McCowen C."/>
            <person name="Montmayeur A."/>
            <person name="Murphy C."/>
            <person name="Neiman D."/>
            <person name="Pearson M."/>
            <person name="Priest M."/>
            <person name="Roberts A."/>
            <person name="Saif S."/>
            <person name="Shea T."/>
            <person name="Sisk P."/>
            <person name="Sykes S."/>
            <person name="Wortman J."/>
            <person name="Nusbaum C."/>
            <person name="Birren B."/>
        </authorList>
    </citation>
    <scope>NUCLEOTIDE SEQUENCE [LARGE SCALE GENOMIC DNA]</scope>
    <source>
        <strain evidence="1 2">VS20</strain>
    </source>
</reference>
<proteinExistence type="predicted"/>
<keyword evidence="2" id="KW-1185">Reference proteome</keyword>
<dbReference type="AlphaFoldDB" id="T0QN83"/>
<dbReference type="RefSeq" id="XP_008611574.1">
    <property type="nucleotide sequence ID" value="XM_008613352.1"/>
</dbReference>
<evidence type="ECO:0008006" key="3">
    <source>
        <dbReference type="Google" id="ProtNLM"/>
    </source>
</evidence>
<organism evidence="1 2">
    <name type="scientific">Saprolegnia diclina (strain VS20)</name>
    <dbReference type="NCBI Taxonomy" id="1156394"/>
    <lineage>
        <taxon>Eukaryota</taxon>
        <taxon>Sar</taxon>
        <taxon>Stramenopiles</taxon>
        <taxon>Oomycota</taxon>
        <taxon>Saprolegniomycetes</taxon>
        <taxon>Saprolegniales</taxon>
        <taxon>Saprolegniaceae</taxon>
        <taxon>Saprolegnia</taxon>
    </lineage>
</organism>
<dbReference type="PANTHER" id="PTHR31827">
    <property type="entry name" value="EMB|CAB89363.1"/>
    <property type="match status" value="1"/>
</dbReference>
<dbReference type="OMA" id="ETCANQV"/>
<name>T0QN83_SAPDV</name>
<evidence type="ECO:0000313" key="1">
    <source>
        <dbReference type="EMBL" id="EQC35290.1"/>
    </source>
</evidence>
<dbReference type="Proteomes" id="UP000030762">
    <property type="component" value="Unassembled WGS sequence"/>
</dbReference>
<dbReference type="InParanoid" id="T0QN83"/>
<dbReference type="OrthoDB" id="73726at2759"/>
<gene>
    <name evidence="1" type="ORF">SDRG_07515</name>
</gene>
<evidence type="ECO:0000313" key="2">
    <source>
        <dbReference type="Proteomes" id="UP000030762"/>
    </source>
</evidence>
<dbReference type="GeneID" id="19948242"/>
<dbReference type="PANTHER" id="PTHR31827:SF1">
    <property type="entry name" value="EMB|CAB89363.1"/>
    <property type="match status" value="1"/>
</dbReference>